<protein>
    <submittedName>
        <fullName evidence="1">Uncharacterized protein</fullName>
    </submittedName>
</protein>
<gene>
    <name evidence="1" type="ORF">CEXT_584881</name>
</gene>
<organism evidence="1 2">
    <name type="scientific">Caerostris extrusa</name>
    <name type="common">Bark spider</name>
    <name type="synonym">Caerostris bankana</name>
    <dbReference type="NCBI Taxonomy" id="172846"/>
    <lineage>
        <taxon>Eukaryota</taxon>
        <taxon>Metazoa</taxon>
        <taxon>Ecdysozoa</taxon>
        <taxon>Arthropoda</taxon>
        <taxon>Chelicerata</taxon>
        <taxon>Arachnida</taxon>
        <taxon>Araneae</taxon>
        <taxon>Araneomorphae</taxon>
        <taxon>Entelegynae</taxon>
        <taxon>Araneoidea</taxon>
        <taxon>Araneidae</taxon>
        <taxon>Caerostris</taxon>
    </lineage>
</organism>
<evidence type="ECO:0000313" key="2">
    <source>
        <dbReference type="Proteomes" id="UP001054945"/>
    </source>
</evidence>
<reference evidence="1 2" key="1">
    <citation type="submission" date="2021-06" db="EMBL/GenBank/DDBJ databases">
        <title>Caerostris extrusa draft genome.</title>
        <authorList>
            <person name="Kono N."/>
            <person name="Arakawa K."/>
        </authorList>
    </citation>
    <scope>NUCLEOTIDE SEQUENCE [LARGE SCALE GENOMIC DNA]</scope>
</reference>
<dbReference type="EMBL" id="BPLR01010114">
    <property type="protein sequence ID" value="GIY37002.1"/>
    <property type="molecule type" value="Genomic_DNA"/>
</dbReference>
<comment type="caution">
    <text evidence="1">The sequence shown here is derived from an EMBL/GenBank/DDBJ whole genome shotgun (WGS) entry which is preliminary data.</text>
</comment>
<dbReference type="Proteomes" id="UP001054945">
    <property type="component" value="Unassembled WGS sequence"/>
</dbReference>
<accession>A0AAV4SWQ1</accession>
<sequence length="76" mass="8737">MSDYSEYFEHFSNLGKGLNDTVCVFASRSSDKKIGLKMKKIVVGGFLLKKLTLQKHGELSQRKFYRELVIQAKYMG</sequence>
<name>A0AAV4SWQ1_CAEEX</name>
<proteinExistence type="predicted"/>
<keyword evidence="2" id="KW-1185">Reference proteome</keyword>
<evidence type="ECO:0000313" key="1">
    <source>
        <dbReference type="EMBL" id="GIY37002.1"/>
    </source>
</evidence>
<dbReference type="AlphaFoldDB" id="A0AAV4SWQ1"/>